<comment type="caution">
    <text evidence="2">The sequence shown here is derived from an EMBL/GenBank/DDBJ whole genome shotgun (WGS) entry which is preliminary data.</text>
</comment>
<protein>
    <submittedName>
        <fullName evidence="2">Uncharacterized protein</fullName>
    </submittedName>
</protein>
<keyword evidence="3" id="KW-1185">Reference proteome</keyword>
<evidence type="ECO:0000256" key="1">
    <source>
        <dbReference type="SAM" id="MobiDB-lite"/>
    </source>
</evidence>
<dbReference type="RefSeq" id="WP_248211071.1">
    <property type="nucleotide sequence ID" value="NZ_JALNMH010000015.1"/>
</dbReference>
<dbReference type="Proteomes" id="UP001431449">
    <property type="component" value="Unassembled WGS sequence"/>
</dbReference>
<gene>
    <name evidence="2" type="ORF">M0G41_16480</name>
</gene>
<evidence type="ECO:0000313" key="3">
    <source>
        <dbReference type="Proteomes" id="UP001431449"/>
    </source>
</evidence>
<evidence type="ECO:0000313" key="2">
    <source>
        <dbReference type="EMBL" id="MCK7595257.1"/>
    </source>
</evidence>
<sequence>MDSVPFSCDAFGGFGEIQGILRLDADGLLLQYQTRDAVLGVLRTGMKTTLVPLDTLVAAQYRAGFLWLSPRIEIRVSDLTAVADIPSTEGGRLRLKVAFSDRGDARKLAHMLGGRLAEQRLDRLQGELDKMSVARSTGTSPYSSQAAPQPAASSASRPRPSESEQ</sequence>
<feature type="region of interest" description="Disordered" evidence="1">
    <location>
        <begin position="128"/>
        <end position="165"/>
    </location>
</feature>
<proteinExistence type="predicted"/>
<organism evidence="2 3">
    <name type="scientific">Pseudomarimonas salicorniae</name>
    <dbReference type="NCBI Taxonomy" id="2933270"/>
    <lineage>
        <taxon>Bacteria</taxon>
        <taxon>Pseudomonadati</taxon>
        <taxon>Pseudomonadota</taxon>
        <taxon>Gammaproteobacteria</taxon>
        <taxon>Lysobacterales</taxon>
        <taxon>Lysobacteraceae</taxon>
        <taxon>Pseudomarimonas</taxon>
    </lineage>
</organism>
<name>A0ABT0GMN1_9GAMM</name>
<dbReference type="EMBL" id="JALNMH010000015">
    <property type="protein sequence ID" value="MCK7595257.1"/>
    <property type="molecule type" value="Genomic_DNA"/>
</dbReference>
<reference evidence="2" key="1">
    <citation type="submission" date="2022-04" db="EMBL/GenBank/DDBJ databases">
        <title>Lysobacter sp. CAU 1642 isolated from sea sand.</title>
        <authorList>
            <person name="Kim W."/>
        </authorList>
    </citation>
    <scope>NUCLEOTIDE SEQUENCE</scope>
    <source>
        <strain evidence="2">CAU 1642</strain>
    </source>
</reference>
<feature type="compositionally biased region" description="Low complexity" evidence="1">
    <location>
        <begin position="140"/>
        <end position="158"/>
    </location>
</feature>
<accession>A0ABT0GMN1</accession>